<accession>A0A1G2BIR9</accession>
<dbReference type="Proteomes" id="UP000178849">
    <property type="component" value="Unassembled WGS sequence"/>
</dbReference>
<dbReference type="PANTHER" id="PTHR12526">
    <property type="entry name" value="GLYCOSYLTRANSFERASE"/>
    <property type="match status" value="1"/>
</dbReference>
<evidence type="ECO:0008006" key="3">
    <source>
        <dbReference type="Google" id="ProtNLM"/>
    </source>
</evidence>
<gene>
    <name evidence="1" type="ORF">A2927_01815</name>
</gene>
<dbReference type="SUPFAM" id="SSF53756">
    <property type="entry name" value="UDP-Glycosyltransferase/glycogen phosphorylase"/>
    <property type="match status" value="1"/>
</dbReference>
<sequence length="388" mass="45185">MSAYAEWESGIENRNRHVLKQLLGSERVGKILAVDYLPHTFKRALRVYREDRLAKPAGEVVFKSFFSRAVKISKKLTVYSSVWPKISAKKFYDELGRLLVKLKFGQFIIWSYYPLTVDYFWRLNRLGQKPVLKVFDAVDNWSEHPAYLKFKKKLLNNYQRIDAEADVIFAVNGELKNLFSHQEKFFLVPNGADLAHYQKEYTIINRDIGEIKPPIIGYVGTIQERFDADLLSFLAQNNQEKSFVLVGPVWQKAIREKLAGLANVYFLGRKSYDEVPMYLKQFAACIIPHQIDAFTKSNDPMKIYEYLACGKAVVSTQGTDLEDLKPFVYSSGDWQQFNQHLNDALKEDSDLLREQRLAAIQNHSWQKRVERMWEVIEQKLNKIPNPNI</sequence>
<dbReference type="Gene3D" id="3.40.50.2000">
    <property type="entry name" value="Glycogen Phosphorylase B"/>
    <property type="match status" value="1"/>
</dbReference>
<dbReference type="AlphaFoldDB" id="A0A1G2BIR9"/>
<proteinExistence type="predicted"/>
<dbReference type="Pfam" id="PF13692">
    <property type="entry name" value="Glyco_trans_1_4"/>
    <property type="match status" value="1"/>
</dbReference>
<evidence type="ECO:0000313" key="1">
    <source>
        <dbReference type="EMBL" id="OGY88586.1"/>
    </source>
</evidence>
<name>A0A1G2BIR9_9BACT</name>
<reference evidence="1 2" key="1">
    <citation type="journal article" date="2016" name="Nat. Commun.">
        <title>Thousands of microbial genomes shed light on interconnected biogeochemical processes in an aquifer system.</title>
        <authorList>
            <person name="Anantharaman K."/>
            <person name="Brown C.T."/>
            <person name="Hug L.A."/>
            <person name="Sharon I."/>
            <person name="Castelle C.J."/>
            <person name="Probst A.J."/>
            <person name="Thomas B.C."/>
            <person name="Singh A."/>
            <person name="Wilkins M.J."/>
            <person name="Karaoz U."/>
            <person name="Brodie E.L."/>
            <person name="Williams K.H."/>
            <person name="Hubbard S.S."/>
            <person name="Banfield J.F."/>
        </authorList>
    </citation>
    <scope>NUCLEOTIDE SEQUENCE [LARGE SCALE GENOMIC DNA]</scope>
</reference>
<dbReference type="PANTHER" id="PTHR12526:SF630">
    <property type="entry name" value="GLYCOSYLTRANSFERASE"/>
    <property type="match status" value="1"/>
</dbReference>
<dbReference type="STRING" id="1798550.A2927_01815"/>
<organism evidence="1 2">
    <name type="scientific">Candidatus Komeilibacteria bacterium RIFCSPLOWO2_01_FULL_45_10</name>
    <dbReference type="NCBI Taxonomy" id="1798550"/>
    <lineage>
        <taxon>Bacteria</taxon>
        <taxon>Candidatus Komeiliibacteriota</taxon>
    </lineage>
</organism>
<dbReference type="EMBL" id="MHKL01000045">
    <property type="protein sequence ID" value="OGY88586.1"/>
    <property type="molecule type" value="Genomic_DNA"/>
</dbReference>
<evidence type="ECO:0000313" key="2">
    <source>
        <dbReference type="Proteomes" id="UP000178849"/>
    </source>
</evidence>
<comment type="caution">
    <text evidence="1">The sequence shown here is derived from an EMBL/GenBank/DDBJ whole genome shotgun (WGS) entry which is preliminary data.</text>
</comment>
<protein>
    <recommendedName>
        <fullName evidence="3">Glycosyl transferase family 1 domain-containing protein</fullName>
    </recommendedName>
</protein>